<name>A0A7X3H2C4_9GAMM</name>
<dbReference type="Proteomes" id="UP000437638">
    <property type="component" value="Unassembled WGS sequence"/>
</dbReference>
<gene>
    <name evidence="1" type="ORF">GPM19_13680</name>
</gene>
<proteinExistence type="predicted"/>
<reference evidence="1 2" key="1">
    <citation type="submission" date="2019-12" db="EMBL/GenBank/DDBJ databases">
        <title>Halomonas rutogse sp. nov. isolated from two lakes on Tibetan Plateau.</title>
        <authorList>
            <person name="Gao P."/>
        </authorList>
    </citation>
    <scope>NUCLEOTIDE SEQUENCE [LARGE SCALE GENOMIC DNA]</scope>
    <source>
        <strain evidence="1 2">ZH2S</strain>
    </source>
</reference>
<dbReference type="EMBL" id="WTKP01000011">
    <property type="protein sequence ID" value="MWJ29231.1"/>
    <property type="molecule type" value="Genomic_DNA"/>
</dbReference>
<comment type="caution">
    <text evidence="1">The sequence shown here is derived from an EMBL/GenBank/DDBJ whole genome shotgun (WGS) entry which is preliminary data.</text>
</comment>
<keyword evidence="2" id="KW-1185">Reference proteome</keyword>
<dbReference type="InterPro" id="IPR024965">
    <property type="entry name" value="Putative_integrase"/>
</dbReference>
<organism evidence="1 2">
    <name type="scientific">Vreelandella zhuhanensis</name>
    <dbReference type="NCBI Taxonomy" id="2684210"/>
    <lineage>
        <taxon>Bacteria</taxon>
        <taxon>Pseudomonadati</taxon>
        <taxon>Pseudomonadota</taxon>
        <taxon>Gammaproteobacteria</taxon>
        <taxon>Oceanospirillales</taxon>
        <taxon>Halomonadaceae</taxon>
        <taxon>Vreelandella</taxon>
    </lineage>
</organism>
<dbReference type="Pfam" id="PF13009">
    <property type="entry name" value="Integrase_2"/>
    <property type="match status" value="1"/>
</dbReference>
<dbReference type="RefSeq" id="WP_160419575.1">
    <property type="nucleotide sequence ID" value="NZ_WTKP01000011.1"/>
</dbReference>
<dbReference type="AlphaFoldDB" id="A0A7X3H2C4"/>
<evidence type="ECO:0000313" key="2">
    <source>
        <dbReference type="Proteomes" id="UP000437638"/>
    </source>
</evidence>
<evidence type="ECO:0008006" key="3">
    <source>
        <dbReference type="Google" id="ProtNLM"/>
    </source>
</evidence>
<sequence length="320" mass="37217">MAKKIIGKGYTTDLTLGWVTREMGSEWLQWQQYAAEWLASQDAGIANRLNSLKHFLYYLKSKAPYAVDVAMMFKGHPGGHKVSSEEFNDYLLAGGANDSNHKYISYIKLLCDHILKYHLSVEGDDGASLPLFRNPFEKIKQSKSTNTETVHSPLPYRYIQQLRQILCPYPTKDSSNKTPWVGRHFRDWQWAINHLQSGNTAWMEVPPERIDPSDPDCIARTRTLGRNNKQVEIHEIWSPAIAMFMFTKLHLPLRSFQVRFLDSGEGDTWRYEQGQWSENTQHAFKYGSSKRPYQKGVFRRIYDSMSERFSTGLYISMKWL</sequence>
<protein>
    <recommendedName>
        <fullName evidence="3">Integrase</fullName>
    </recommendedName>
</protein>
<evidence type="ECO:0000313" key="1">
    <source>
        <dbReference type="EMBL" id="MWJ29231.1"/>
    </source>
</evidence>
<accession>A0A7X3H2C4</accession>